<dbReference type="EMBL" id="SHBE01000002">
    <property type="protein sequence ID" value="RZO26969.1"/>
    <property type="molecule type" value="Genomic_DNA"/>
</dbReference>
<evidence type="ECO:0000313" key="12">
    <source>
        <dbReference type="EMBL" id="RZO26969.1"/>
    </source>
</evidence>
<dbReference type="NCBIfam" id="TIGR00066">
    <property type="entry name" value="g_glut_trans"/>
    <property type="match status" value="1"/>
</dbReference>
<dbReference type="Gene3D" id="1.10.246.130">
    <property type="match status" value="1"/>
</dbReference>
<evidence type="ECO:0000256" key="2">
    <source>
        <dbReference type="ARBA" id="ARBA00001089"/>
    </source>
</evidence>
<keyword evidence="7 11" id="KW-0012">Acyltransferase</keyword>
<evidence type="ECO:0000256" key="3">
    <source>
        <dbReference type="ARBA" id="ARBA00009381"/>
    </source>
</evidence>
<dbReference type="Pfam" id="PF01019">
    <property type="entry name" value="G_glu_transpept"/>
    <property type="match status" value="1"/>
</dbReference>
<comment type="caution">
    <text evidence="12">The sequence shown here is derived from an EMBL/GenBank/DDBJ whole genome shotgun (WGS) entry which is preliminary data.</text>
</comment>
<dbReference type="GO" id="GO:0006750">
    <property type="term" value="P:glutathione biosynthetic process"/>
    <property type="evidence" value="ECO:0007669"/>
    <property type="project" value="UniProtKB-KW"/>
</dbReference>
<name>A0A520N0I3_9GAMM</name>
<dbReference type="InterPro" id="IPR043137">
    <property type="entry name" value="GGT_ssub_C"/>
</dbReference>
<evidence type="ECO:0000256" key="7">
    <source>
        <dbReference type="ARBA" id="ARBA00023315"/>
    </source>
</evidence>
<organism evidence="12 13">
    <name type="scientific">SAR86 cluster bacterium</name>
    <dbReference type="NCBI Taxonomy" id="2030880"/>
    <lineage>
        <taxon>Bacteria</taxon>
        <taxon>Pseudomonadati</taxon>
        <taxon>Pseudomonadota</taxon>
        <taxon>Gammaproteobacteria</taxon>
        <taxon>SAR86 cluster</taxon>
    </lineage>
</organism>
<protein>
    <recommendedName>
        <fullName evidence="11">Glutathione hydrolase proenzyme</fullName>
        <ecNumber evidence="11">2.3.2.2</ecNumber>
        <ecNumber evidence="11">3.4.19.13</ecNumber>
    </recommendedName>
    <component>
        <recommendedName>
            <fullName evidence="11">Glutathione hydrolase large chain</fullName>
        </recommendedName>
    </component>
    <component>
        <recommendedName>
            <fullName evidence="11">Glutathione hydrolase small chain</fullName>
        </recommendedName>
    </component>
</protein>
<keyword evidence="5 11" id="KW-0378">Hydrolase</keyword>
<dbReference type="GO" id="GO:0006751">
    <property type="term" value="P:glutathione catabolic process"/>
    <property type="evidence" value="ECO:0007669"/>
    <property type="project" value="UniProtKB-UniRule"/>
</dbReference>
<dbReference type="UniPathway" id="UPA00204"/>
<dbReference type="Gene3D" id="3.60.20.40">
    <property type="match status" value="1"/>
</dbReference>
<reference evidence="12 13" key="1">
    <citation type="submission" date="2019-02" db="EMBL/GenBank/DDBJ databases">
        <title>Prokaryotic population dynamics and viral predation in marine succession experiment using metagenomics: the confinement effect.</title>
        <authorList>
            <person name="Haro-Moreno J.M."/>
            <person name="Rodriguez-Valera F."/>
            <person name="Lopez-Perez M."/>
        </authorList>
    </citation>
    <scope>NUCLEOTIDE SEQUENCE [LARGE SCALE GENOMIC DNA]</scope>
    <source>
        <strain evidence="12">MED-G159</strain>
    </source>
</reference>
<comment type="catalytic activity">
    <reaction evidence="1 11">
        <text>an S-substituted glutathione + H2O = an S-substituted L-cysteinylglycine + L-glutamate</text>
        <dbReference type="Rhea" id="RHEA:59468"/>
        <dbReference type="ChEBI" id="CHEBI:15377"/>
        <dbReference type="ChEBI" id="CHEBI:29985"/>
        <dbReference type="ChEBI" id="CHEBI:90779"/>
        <dbReference type="ChEBI" id="CHEBI:143103"/>
        <dbReference type="EC" id="3.4.19.13"/>
    </reaction>
</comment>
<dbReference type="PRINTS" id="PR01210">
    <property type="entry name" value="GGTRANSPTASE"/>
</dbReference>
<comment type="pathway">
    <text evidence="11">Sulfur metabolism; glutathione metabolism.</text>
</comment>
<dbReference type="Proteomes" id="UP000315825">
    <property type="component" value="Unassembled WGS sequence"/>
</dbReference>
<evidence type="ECO:0000256" key="11">
    <source>
        <dbReference type="RuleBase" id="RU368036"/>
    </source>
</evidence>
<comment type="catalytic activity">
    <reaction evidence="2 11">
        <text>glutathione + H2O = L-cysteinylglycine + L-glutamate</text>
        <dbReference type="Rhea" id="RHEA:28807"/>
        <dbReference type="ChEBI" id="CHEBI:15377"/>
        <dbReference type="ChEBI" id="CHEBI:29985"/>
        <dbReference type="ChEBI" id="CHEBI:57925"/>
        <dbReference type="ChEBI" id="CHEBI:61694"/>
        <dbReference type="EC" id="3.4.19.13"/>
    </reaction>
</comment>
<evidence type="ECO:0000256" key="9">
    <source>
        <dbReference type="PIRSR" id="PIRSR600101-1"/>
    </source>
</evidence>
<evidence type="ECO:0000256" key="1">
    <source>
        <dbReference type="ARBA" id="ARBA00001049"/>
    </source>
</evidence>
<feature type="binding site" evidence="10">
    <location>
        <position position="439"/>
    </location>
    <ligand>
        <name>L-glutamate</name>
        <dbReference type="ChEBI" id="CHEBI:29985"/>
    </ligand>
</feature>
<dbReference type="EC" id="3.4.19.13" evidence="11"/>
<dbReference type="GO" id="GO:0103068">
    <property type="term" value="F:leukotriene C4 gamma-glutamyl transferase activity"/>
    <property type="evidence" value="ECO:0007669"/>
    <property type="project" value="UniProtKB-EC"/>
</dbReference>
<evidence type="ECO:0000256" key="8">
    <source>
        <dbReference type="ARBA" id="ARBA00047417"/>
    </source>
</evidence>
<dbReference type="AlphaFoldDB" id="A0A520N0I3"/>
<dbReference type="InterPro" id="IPR029055">
    <property type="entry name" value="Ntn_hydrolases_N"/>
</dbReference>
<feature type="active site" description="Nucleophile" evidence="9">
    <location>
        <position position="346"/>
    </location>
</feature>
<dbReference type="InterPro" id="IPR000101">
    <property type="entry name" value="GGT_peptidase"/>
</dbReference>
<accession>A0A520N0I3</accession>
<evidence type="ECO:0000256" key="6">
    <source>
        <dbReference type="ARBA" id="ARBA00023145"/>
    </source>
</evidence>
<comment type="similarity">
    <text evidence="3 11">Belongs to the gamma-glutamyltransferase family.</text>
</comment>
<keyword evidence="11" id="KW-0317">Glutathione biosynthesis</keyword>
<dbReference type="SUPFAM" id="SSF56235">
    <property type="entry name" value="N-terminal nucleophile aminohydrolases (Ntn hydrolases)"/>
    <property type="match status" value="1"/>
</dbReference>
<feature type="binding site" evidence="10">
    <location>
        <begin position="416"/>
        <end position="417"/>
    </location>
    <ligand>
        <name>L-glutamate</name>
        <dbReference type="ChEBI" id="CHEBI:29985"/>
    </ligand>
</feature>
<evidence type="ECO:0000313" key="13">
    <source>
        <dbReference type="Proteomes" id="UP000315825"/>
    </source>
</evidence>
<dbReference type="GO" id="GO:0036374">
    <property type="term" value="F:glutathione hydrolase activity"/>
    <property type="evidence" value="ECO:0007669"/>
    <property type="project" value="UniProtKB-UniRule"/>
</dbReference>
<comment type="subunit">
    <text evidence="11">This enzyme consists of two polypeptide chains, which are synthesized in precursor form from a single polypeptide.</text>
</comment>
<dbReference type="InterPro" id="IPR051792">
    <property type="entry name" value="GGT_bact"/>
</dbReference>
<dbReference type="PANTHER" id="PTHR43199">
    <property type="entry name" value="GLUTATHIONE HYDROLASE"/>
    <property type="match status" value="1"/>
</dbReference>
<evidence type="ECO:0000256" key="5">
    <source>
        <dbReference type="ARBA" id="ARBA00022801"/>
    </source>
</evidence>
<feature type="binding site" evidence="10">
    <location>
        <position position="66"/>
    </location>
    <ligand>
        <name>L-glutamate</name>
        <dbReference type="ChEBI" id="CHEBI:29985"/>
    </ligand>
</feature>
<keyword evidence="4 11" id="KW-0808">Transferase</keyword>
<evidence type="ECO:0000256" key="10">
    <source>
        <dbReference type="PIRSR" id="PIRSR600101-2"/>
    </source>
</evidence>
<comment type="catalytic activity">
    <reaction evidence="8 11">
        <text>an N-terminal (5-L-glutamyl)-[peptide] + an alpha-amino acid = 5-L-glutamyl amino acid + an N-terminal L-alpha-aminoacyl-[peptide]</text>
        <dbReference type="Rhea" id="RHEA:23904"/>
        <dbReference type="Rhea" id="RHEA-COMP:9780"/>
        <dbReference type="Rhea" id="RHEA-COMP:9795"/>
        <dbReference type="ChEBI" id="CHEBI:77644"/>
        <dbReference type="ChEBI" id="CHEBI:78597"/>
        <dbReference type="ChEBI" id="CHEBI:78599"/>
        <dbReference type="ChEBI" id="CHEBI:78608"/>
        <dbReference type="EC" id="2.3.2.2"/>
    </reaction>
</comment>
<evidence type="ECO:0000256" key="4">
    <source>
        <dbReference type="ARBA" id="ARBA00022679"/>
    </source>
</evidence>
<sequence>MVVSQNYLSSDIGAMILSNGGNAVDAAVAVGFSLAATLPRAGNLGGGGFMMIYDAKSNSIATLDFRSMSPELAESNKYRNKFKNNGAHDYDLTRKGYKAIAVPGTVAGLIKAHEVYGSMELKDLIEPTISLLKDGVPVTEDLFGAIQDTEYLTLDEESKKIYLNPDVKIGGKLFINDLINTLQLISNNGVDGFYKGETAEKIEVAMIKHGGFIRKEDLMKYKPRFVPAISTNYRGNTIFTQGPPSGGGVAILTSLNVLENFDLSKMNYDSGKYLHLLAEVMRFGHQSRSKYIGDPKFSNIPMEDLLSKDFAKMKSKSINLKRASKPDRFNKNAQTLERKYIESKDTTHYSIIDDNGNAVSVTYTLGYSFGSGVTIEGTGILGNNQMNNFAHEYGNGSYRRSASPANKLEPLKRPMSTMAPVMVFNKEGKLTLITGSPGGSQIPNINLQVLINVLDFNLDIGEATMLPRIHQDSQELELLLEKTINFDTRRYLGVFGHDIEVSDTIGSTQSIHIVDNMRYGYSDLRRPNAKVSIKK</sequence>
<keyword evidence="6 11" id="KW-0865">Zymogen</keyword>
<dbReference type="PANTHER" id="PTHR43199:SF1">
    <property type="entry name" value="GLUTATHIONE HYDROLASE PROENZYME"/>
    <property type="match status" value="1"/>
</dbReference>
<proteinExistence type="inferred from homology"/>
<dbReference type="EC" id="2.3.2.2" evidence="11"/>
<dbReference type="InterPro" id="IPR043138">
    <property type="entry name" value="GGT_lsub"/>
</dbReference>
<comment type="PTM">
    <text evidence="11">Cleaved by autocatalysis into a large and a small subunit.</text>
</comment>
<gene>
    <name evidence="12" type="primary">ggt</name>
    <name evidence="12" type="ORF">EVA92_01385</name>
</gene>